<name>A0A7C9GMN6_9SPHN</name>
<feature type="domain" description="ABC3 transporter permease C-terminal" evidence="7">
    <location>
        <begin position="725"/>
        <end position="836"/>
    </location>
</feature>
<protein>
    <submittedName>
        <fullName evidence="9">FtsX-like permease family protein</fullName>
    </submittedName>
</protein>
<dbReference type="OrthoDB" id="9775544at2"/>
<keyword evidence="3 6" id="KW-0812">Transmembrane</keyword>
<keyword evidence="10" id="KW-1185">Reference proteome</keyword>
<feature type="transmembrane region" description="Helical" evidence="6">
    <location>
        <begin position="773"/>
        <end position="796"/>
    </location>
</feature>
<organism evidence="9 10">
    <name type="scientific">Sandarakinorhabdus fusca</name>
    <dbReference type="NCBI Taxonomy" id="1439888"/>
    <lineage>
        <taxon>Bacteria</taxon>
        <taxon>Pseudomonadati</taxon>
        <taxon>Pseudomonadota</taxon>
        <taxon>Alphaproteobacteria</taxon>
        <taxon>Sphingomonadales</taxon>
        <taxon>Sphingosinicellaceae</taxon>
        <taxon>Sandarakinorhabdus</taxon>
    </lineage>
</organism>
<proteinExistence type="predicted"/>
<dbReference type="Proteomes" id="UP000481327">
    <property type="component" value="Unassembled WGS sequence"/>
</dbReference>
<dbReference type="AlphaFoldDB" id="A0A7C9GMN6"/>
<accession>A0A7C9GMN6</accession>
<dbReference type="PANTHER" id="PTHR30287:SF1">
    <property type="entry name" value="INNER MEMBRANE PROTEIN"/>
    <property type="match status" value="1"/>
</dbReference>
<feature type="domain" description="MacB-like periplasmic core" evidence="8">
    <location>
        <begin position="36"/>
        <end position="239"/>
    </location>
</feature>
<gene>
    <name evidence="9" type="ORF">F3168_02105</name>
</gene>
<comment type="subcellular location">
    <subcellularLocation>
        <location evidence="1">Cell membrane</location>
        <topology evidence="1">Multi-pass membrane protein</topology>
    </subcellularLocation>
</comment>
<dbReference type="Pfam" id="PF02687">
    <property type="entry name" value="FtsX"/>
    <property type="match status" value="2"/>
</dbReference>
<feature type="transmembrane region" description="Helical" evidence="6">
    <location>
        <begin position="808"/>
        <end position="828"/>
    </location>
</feature>
<evidence type="ECO:0000313" key="9">
    <source>
        <dbReference type="EMBL" id="MQT16055.1"/>
    </source>
</evidence>
<feature type="transmembrane region" description="Helical" evidence="6">
    <location>
        <begin position="724"/>
        <end position="745"/>
    </location>
</feature>
<feature type="transmembrane region" description="Helical" evidence="6">
    <location>
        <begin position="486"/>
        <end position="503"/>
    </location>
</feature>
<evidence type="ECO:0000256" key="2">
    <source>
        <dbReference type="ARBA" id="ARBA00022475"/>
    </source>
</evidence>
<comment type="caution">
    <text evidence="9">The sequence shown here is derived from an EMBL/GenBank/DDBJ whole genome shotgun (WGS) entry which is preliminary data.</text>
</comment>
<evidence type="ECO:0000256" key="6">
    <source>
        <dbReference type="SAM" id="Phobius"/>
    </source>
</evidence>
<keyword evidence="4 6" id="KW-1133">Transmembrane helix</keyword>
<feature type="transmembrane region" description="Helical" evidence="6">
    <location>
        <begin position="404"/>
        <end position="425"/>
    </location>
</feature>
<evidence type="ECO:0000259" key="8">
    <source>
        <dbReference type="Pfam" id="PF12704"/>
    </source>
</evidence>
<dbReference type="InterPro" id="IPR025857">
    <property type="entry name" value="MacB_PCD"/>
</dbReference>
<dbReference type="GO" id="GO:0005886">
    <property type="term" value="C:plasma membrane"/>
    <property type="evidence" value="ECO:0007669"/>
    <property type="project" value="UniProtKB-SubCell"/>
</dbReference>
<evidence type="ECO:0000256" key="5">
    <source>
        <dbReference type="ARBA" id="ARBA00023136"/>
    </source>
</evidence>
<evidence type="ECO:0000256" key="4">
    <source>
        <dbReference type="ARBA" id="ARBA00022989"/>
    </source>
</evidence>
<evidence type="ECO:0000313" key="10">
    <source>
        <dbReference type="Proteomes" id="UP000481327"/>
    </source>
</evidence>
<feature type="transmembrane region" description="Helical" evidence="6">
    <location>
        <begin position="268"/>
        <end position="294"/>
    </location>
</feature>
<feature type="transmembrane region" description="Helical" evidence="6">
    <location>
        <begin position="315"/>
        <end position="342"/>
    </location>
</feature>
<keyword evidence="5 6" id="KW-0472">Membrane</keyword>
<feature type="transmembrane region" description="Helical" evidence="6">
    <location>
        <begin position="32"/>
        <end position="56"/>
    </location>
</feature>
<dbReference type="InterPro" id="IPR038766">
    <property type="entry name" value="Membrane_comp_ABC_pdt"/>
</dbReference>
<dbReference type="InterPro" id="IPR003838">
    <property type="entry name" value="ABC3_permease_C"/>
</dbReference>
<dbReference type="PANTHER" id="PTHR30287">
    <property type="entry name" value="MEMBRANE COMPONENT OF PREDICTED ABC SUPERFAMILY METABOLITE UPTAKE TRANSPORTER"/>
    <property type="match status" value="1"/>
</dbReference>
<evidence type="ECO:0000256" key="3">
    <source>
        <dbReference type="ARBA" id="ARBA00022692"/>
    </source>
</evidence>
<feature type="transmembrane region" description="Helical" evidence="6">
    <location>
        <begin position="431"/>
        <end position="454"/>
    </location>
</feature>
<evidence type="ECO:0000256" key="1">
    <source>
        <dbReference type="ARBA" id="ARBA00004651"/>
    </source>
</evidence>
<keyword evidence="2" id="KW-1003">Cell membrane</keyword>
<feature type="transmembrane region" description="Helical" evidence="6">
    <location>
        <begin position="362"/>
        <end position="383"/>
    </location>
</feature>
<evidence type="ECO:0000259" key="7">
    <source>
        <dbReference type="Pfam" id="PF02687"/>
    </source>
</evidence>
<reference evidence="9 10" key="1">
    <citation type="submission" date="2019-09" db="EMBL/GenBank/DDBJ databases">
        <title>Polymorphobacter sp. isolated from a lake in China.</title>
        <authorList>
            <person name="Liu Z."/>
        </authorList>
    </citation>
    <scope>NUCLEOTIDE SEQUENCE [LARGE SCALE GENOMIC DNA]</scope>
    <source>
        <strain evidence="9 10">D40P</strain>
    </source>
</reference>
<dbReference type="Pfam" id="PF12704">
    <property type="entry name" value="MacB_PCD"/>
    <property type="match status" value="1"/>
</dbReference>
<sequence>MAGDDRFSGRGVRLNLPLRLALRELRGGLTGLRLLAVCLILGVAALAGVGSLASAINAGLAERGQLLLGGDVEARLSSRFASGDERARFDREGVVSNVVRLRAMAGTADGADRLLAEVKAVDARWPLYGNFRRVDGPSCRAGCIAPGTAVVAPALAERLGLKTGDTLMIGEARLRVAGVVAEEPDAAGEGFGFGPGVLMARDDVEATGLLQPGAQFRSLYRIKLPPRADAVAVAKRLEAEAPDAGFQFRDSSNGAPSTRRFVDRLGQFLTLVGLTALVVAGVGVAGGVSAYLGAKTRTIATLKTLGADTATIRAIYLWQIGLVALGAVAIGLAIGAATPWIVARLAAASLPVPPVLTPQWGALATAAAYGVLIALAFALWPLAQAARMPAARLFRSLTERRDRPTPGMIAAIVGAGLAIVGITVANATDRLFVLGFVGAALALIGLLWALAGLVRWTAARVPRPRGTLARLALGNLHRPGAPTRQLIVALGLGLTLFATLAVIETNFTGQISRTLPDKAPTFFVIDIPNDGRAGFEAMVAQQAPGAAMTVVPSLRGPVTAVNGVPASQIDAGPDAWILRGDRGLSYAADFPPNNELVSGTWWPRDYAGPPLISIDDDAARALGLKIGDSITVSVLGVELTAKIASTRKIDWQSLGFNFAILFAPGSLEAAPHGWMATLAVTPAQERGIQSALAAQFPTASVVRVKDVLGQVAELLGQLSAAIRAAAGVTVAAGIAVLIGALAAGARARTYDSVLLKLLGATRGQVARATLAEYGLLALVVSGLALLLGAGAGWYVITQVFKLEWQPEWGPVVATVLTGGLVTVLLGLAGSWRALSARPNAVLRDL</sequence>
<feature type="domain" description="ABC3 transporter permease C-terminal" evidence="7">
    <location>
        <begin position="272"/>
        <end position="389"/>
    </location>
</feature>
<dbReference type="EMBL" id="WIOL01000001">
    <property type="protein sequence ID" value="MQT16055.1"/>
    <property type="molecule type" value="Genomic_DNA"/>
</dbReference>